<dbReference type="EMBL" id="JADIKG010000012">
    <property type="protein sequence ID" value="MFK2874038.1"/>
    <property type="molecule type" value="Genomic_DNA"/>
</dbReference>
<accession>A0ABW8IX17</accession>
<organism evidence="1 2">
    <name type="scientific">Dyella lipolytica</name>
    <dbReference type="NCBI Taxonomy" id="1867835"/>
    <lineage>
        <taxon>Bacteria</taxon>
        <taxon>Pseudomonadati</taxon>
        <taxon>Pseudomonadota</taxon>
        <taxon>Gammaproteobacteria</taxon>
        <taxon>Lysobacterales</taxon>
        <taxon>Rhodanobacteraceae</taxon>
        <taxon>Dyella</taxon>
    </lineage>
</organism>
<dbReference type="RefSeq" id="WP_284401156.1">
    <property type="nucleotide sequence ID" value="NZ_BSNQ01000009.1"/>
</dbReference>
<reference evidence="1 2" key="1">
    <citation type="submission" date="2020-10" db="EMBL/GenBank/DDBJ databases">
        <title>Phylogeny of dyella-like bacteria.</title>
        <authorList>
            <person name="Fu J."/>
        </authorList>
    </citation>
    <scope>NUCLEOTIDE SEQUENCE [LARGE SCALE GENOMIC DNA]</scope>
    <source>
        <strain evidence="1 2">DHOB07</strain>
    </source>
</reference>
<comment type="caution">
    <text evidence="1">The sequence shown here is derived from an EMBL/GenBank/DDBJ whole genome shotgun (WGS) entry which is preliminary data.</text>
</comment>
<gene>
    <name evidence="1" type="ORF">ISP13_10890</name>
</gene>
<evidence type="ECO:0000313" key="2">
    <source>
        <dbReference type="Proteomes" id="UP001620405"/>
    </source>
</evidence>
<sequence length="82" mass="9727">MLLTPEEIELRLAELSRSMPRLLKDNHGTEFWIEFMERADAIKDRVSLDHFDWVTERIYEVLVNYGISPPSRWILGPLSNIR</sequence>
<name>A0ABW8IX17_9GAMM</name>
<dbReference type="Proteomes" id="UP001620405">
    <property type="component" value="Unassembled WGS sequence"/>
</dbReference>
<keyword evidence="2" id="KW-1185">Reference proteome</keyword>
<protein>
    <submittedName>
        <fullName evidence="1">Uncharacterized protein</fullName>
    </submittedName>
</protein>
<evidence type="ECO:0000313" key="1">
    <source>
        <dbReference type="EMBL" id="MFK2874038.1"/>
    </source>
</evidence>
<proteinExistence type="predicted"/>